<dbReference type="CDD" id="cd00609">
    <property type="entry name" value="AAT_like"/>
    <property type="match status" value="1"/>
</dbReference>
<dbReference type="GO" id="GO:0030170">
    <property type="term" value="F:pyridoxal phosphate binding"/>
    <property type="evidence" value="ECO:0007669"/>
    <property type="project" value="InterPro"/>
</dbReference>
<dbReference type="SUPFAM" id="SSF55347">
    <property type="entry name" value="Glyceraldehyde-3-phosphate dehydrogenase-like, C-terminal domain"/>
    <property type="match status" value="1"/>
</dbReference>
<evidence type="ECO:0000259" key="6">
    <source>
        <dbReference type="Pfam" id="PF05173"/>
    </source>
</evidence>
<dbReference type="GO" id="GO:0008837">
    <property type="term" value="F:diaminopimelate epimerase activity"/>
    <property type="evidence" value="ECO:0007669"/>
    <property type="project" value="InterPro"/>
</dbReference>
<feature type="domain" description="Dihydrodipicolinate reductase C-terminal" evidence="6">
    <location>
        <begin position="485"/>
        <end position="602"/>
    </location>
</feature>
<dbReference type="Gene3D" id="3.40.50.720">
    <property type="entry name" value="NAD(P)-binding Rossmann-like Domain"/>
    <property type="match status" value="1"/>
</dbReference>
<dbReference type="InterPro" id="IPR036291">
    <property type="entry name" value="NAD(P)-bd_dom_sf"/>
</dbReference>
<evidence type="ECO:0000313" key="7">
    <source>
        <dbReference type="EMBL" id="QHT29226.1"/>
    </source>
</evidence>
<proteinExistence type="predicted"/>
<evidence type="ECO:0000259" key="5">
    <source>
        <dbReference type="Pfam" id="PF01113"/>
    </source>
</evidence>
<dbReference type="SUPFAM" id="SSF51735">
    <property type="entry name" value="NAD(P)-binding Rossmann-fold domains"/>
    <property type="match status" value="1"/>
</dbReference>
<feature type="domain" description="Aminotransferase class I/classII large" evidence="4">
    <location>
        <begin position="13"/>
        <end position="359"/>
    </location>
</feature>
<dbReference type="Pfam" id="PF01113">
    <property type="entry name" value="DapB_N"/>
    <property type="match status" value="1"/>
</dbReference>
<reference evidence="7" key="1">
    <citation type="journal article" date="2020" name="Nature">
        <title>Giant virus diversity and host interactions through global metagenomics.</title>
        <authorList>
            <person name="Schulz F."/>
            <person name="Roux S."/>
            <person name="Paez-Espino D."/>
            <person name="Jungbluth S."/>
            <person name="Walsh D.A."/>
            <person name="Denef V.J."/>
            <person name="McMahon K.D."/>
            <person name="Konstantinidis K.T."/>
            <person name="Eloe-Fadrosh E.A."/>
            <person name="Kyrpides N.C."/>
            <person name="Woyke T."/>
        </authorList>
    </citation>
    <scope>NUCLEOTIDE SEQUENCE</scope>
    <source>
        <strain evidence="7">GVMAG-M-3300001351-8</strain>
    </source>
</reference>
<dbReference type="Gene3D" id="3.40.640.10">
    <property type="entry name" value="Type I PLP-dependent aspartate aminotransferase-like (Major domain)"/>
    <property type="match status" value="1"/>
</dbReference>
<dbReference type="GO" id="GO:0009089">
    <property type="term" value="P:lysine biosynthetic process via diaminopimelate"/>
    <property type="evidence" value="ECO:0007669"/>
    <property type="project" value="InterPro"/>
</dbReference>
<evidence type="ECO:0000256" key="2">
    <source>
        <dbReference type="ARBA" id="ARBA00022857"/>
    </source>
</evidence>
<dbReference type="Gene3D" id="3.90.1150.10">
    <property type="entry name" value="Aspartate Aminotransferase, domain 1"/>
    <property type="match status" value="1"/>
</dbReference>
<dbReference type="Pfam" id="PF00155">
    <property type="entry name" value="Aminotran_1_2"/>
    <property type="match status" value="1"/>
</dbReference>
<dbReference type="NCBIfam" id="TIGR00652">
    <property type="entry name" value="DapF"/>
    <property type="match status" value="1"/>
</dbReference>
<protein>
    <recommendedName>
        <fullName evidence="8">Diaminopimelate epimerase</fullName>
    </recommendedName>
</protein>
<organism evidence="7">
    <name type="scientific">viral metagenome</name>
    <dbReference type="NCBI Taxonomy" id="1070528"/>
    <lineage>
        <taxon>unclassified sequences</taxon>
        <taxon>metagenomes</taxon>
        <taxon>organismal metagenomes</taxon>
    </lineage>
</organism>
<dbReference type="InterPro" id="IPR015424">
    <property type="entry name" value="PyrdxlP-dep_Trfase"/>
</dbReference>
<dbReference type="PANTHER" id="PTHR42858">
    <property type="entry name" value="AMINOTRANSFERASE"/>
    <property type="match status" value="1"/>
</dbReference>
<keyword evidence="1" id="KW-0963">Cytoplasm</keyword>
<dbReference type="PROSITE" id="PS01298">
    <property type="entry name" value="DAPB"/>
    <property type="match status" value="1"/>
</dbReference>
<dbReference type="Gene3D" id="3.10.310.10">
    <property type="entry name" value="Diaminopimelate Epimerase, Chain A, domain 1"/>
    <property type="match status" value="2"/>
</dbReference>
<dbReference type="InterPro" id="IPR015422">
    <property type="entry name" value="PyrdxlP-dep_Trfase_small"/>
</dbReference>
<dbReference type="AlphaFoldDB" id="A0A6C0EJ63"/>
<evidence type="ECO:0000259" key="4">
    <source>
        <dbReference type="Pfam" id="PF00155"/>
    </source>
</evidence>
<sequence length="880" mass="99745">MYGQYNIPNRDTLINFDIGQPSTDFLPLDLIKIGTANINTIEDQTLLQYGDIKGYFGFRKDLSNFLTKAYSKDVNPDNLLITNGITGALSLICSLFTDSETIVYVEEPTYFLVINIFKNFKLTIVSIPIREDGIDIDILEEELDKTSAPKMLYTIPAFHNPTGYTMSNDKRERLGILSNKHNLLVVADEAYHLLYFNEVDKPKMPLTYYGDNIISLGSFSKILAPSLRLGWIHTNSKSIMDKIVNCGQLDSGGGISPFVSAIVHPLIITDSLEKHIKFLRQELKQRCDILCKTLKNTDPELTFNIPKGGYFLWADLNLNSNNLIDLFSTFKVKFNPGDKFTVNGTCENFIRLSFSCYGLADIQLGAERLLKMIKSYTSNINLYNVAVLGYRGHLGSEIVKCLKKDKAIARITCIGRELTYKSGNKNDVIIDVSTPVGTENLLNYLLDNEIYVPVVIGTTGDLPNVLIKKYSEFASISLVPNFSLGISVLTNFNKLITRDDWDIEICERHHTRKRDRPSGTALLIKECMGGEGEVRGEKKRDIPINSIREGDTLGEHKLTLTNGYEKLELNHSIIDYRVFGMGCVNFIKQQLNRNPGIHTLKNHGNESRVSLNRETEFYKYSVCGNILIMIEQKHIVNVDLEDFVIKICDKDVGVGADGVILYTNEKENNWSYYNQDGSLADFCGNGALCLTYHYLTESELLNVQFKNNYGIVTKGLLDRDEISITLNPIVTTLKLEFIDTLVKLLLTYRNNRYGLIFKQAYMVGVPHIIIETKLLSSININLFMTYLVTNSPLFLDYNINFINSNDNYIDIRTYERGVYRETGSCGSGSIAVAYYYKERYQNSIKIRTIGGKNVRVIFTENEITLSSDVKQLFKGLYKYI</sequence>
<feature type="domain" description="Dihydrodipicolinate reductase N-terminal" evidence="5">
    <location>
        <begin position="384"/>
        <end position="461"/>
    </location>
</feature>
<dbReference type="EMBL" id="MN738872">
    <property type="protein sequence ID" value="QHT29226.1"/>
    <property type="molecule type" value="Genomic_DNA"/>
</dbReference>
<dbReference type="GO" id="GO:0047536">
    <property type="term" value="F:2-aminoadipate transaminase activity"/>
    <property type="evidence" value="ECO:0007669"/>
    <property type="project" value="TreeGrafter"/>
</dbReference>
<dbReference type="Pfam" id="PF01678">
    <property type="entry name" value="DAP_epimerase"/>
    <property type="match status" value="1"/>
</dbReference>
<dbReference type="Gene3D" id="3.30.360.10">
    <property type="entry name" value="Dihydrodipicolinate Reductase, domain 2"/>
    <property type="match status" value="1"/>
</dbReference>
<dbReference type="InterPro" id="IPR015421">
    <property type="entry name" value="PyrdxlP-dep_Trfase_major"/>
</dbReference>
<keyword evidence="3" id="KW-0560">Oxidoreductase</keyword>
<dbReference type="InterPro" id="IPR022664">
    <property type="entry name" value="DapB_N_CS"/>
</dbReference>
<dbReference type="InterPro" id="IPR000846">
    <property type="entry name" value="DapB_N"/>
</dbReference>
<name>A0A6C0EJ63_9ZZZZ</name>
<dbReference type="InterPro" id="IPR004839">
    <property type="entry name" value="Aminotransferase_I/II_large"/>
</dbReference>
<dbReference type="InterPro" id="IPR022663">
    <property type="entry name" value="DapB_C"/>
</dbReference>
<dbReference type="SUPFAM" id="SSF54506">
    <property type="entry name" value="Diaminopimelate epimerase-like"/>
    <property type="match status" value="2"/>
</dbReference>
<accession>A0A6C0EJ63</accession>
<evidence type="ECO:0000256" key="1">
    <source>
        <dbReference type="ARBA" id="ARBA00022490"/>
    </source>
</evidence>
<keyword evidence="2" id="KW-0521">NADP</keyword>
<evidence type="ECO:0008006" key="8">
    <source>
        <dbReference type="Google" id="ProtNLM"/>
    </source>
</evidence>
<dbReference type="PANTHER" id="PTHR42858:SF1">
    <property type="entry name" value="LD15494P"/>
    <property type="match status" value="1"/>
</dbReference>
<evidence type="ECO:0000256" key="3">
    <source>
        <dbReference type="ARBA" id="ARBA00023002"/>
    </source>
</evidence>
<dbReference type="GO" id="GO:0008839">
    <property type="term" value="F:4-hydroxy-tetrahydrodipicolinate reductase"/>
    <property type="evidence" value="ECO:0007669"/>
    <property type="project" value="InterPro"/>
</dbReference>
<dbReference type="InterPro" id="IPR001653">
    <property type="entry name" value="DAP_epimerase_DapF"/>
</dbReference>
<dbReference type="SUPFAM" id="SSF53383">
    <property type="entry name" value="PLP-dependent transferases"/>
    <property type="match status" value="1"/>
</dbReference>
<dbReference type="Pfam" id="PF05173">
    <property type="entry name" value="DapB_C"/>
    <property type="match status" value="1"/>
</dbReference>